<feature type="chain" id="PRO_5011615782" evidence="1">
    <location>
        <begin position="23"/>
        <end position="193"/>
    </location>
</feature>
<name>A0A1H1J487_9BURK</name>
<gene>
    <name evidence="3" type="ORF">SAMN05445850_4092</name>
</gene>
<dbReference type="STRING" id="157910.SAMN05445850_4092"/>
<proteinExistence type="predicted"/>
<protein>
    <submittedName>
        <fullName evidence="3">Polyisoprenoid-binding protein YceI</fullName>
    </submittedName>
</protein>
<sequence length="193" mass="20937">MKQSFLLAAGALAAACSFNAMAAAETYLLDPTHTSPSFETDHFGGLSIWRGKFQKSSGTVVLDRAAKTGTVEATIDMTSVGIGNDKLNEELVGDKFFDTAKFPTATYKGTQIRFDGDKPVEVIGTLTLHGVTKPVNLKIESFKCIQHPMLKREVCGTESVATFNRDDFGIDFGKAYGFNMKTTLHIQAEGVKQ</sequence>
<dbReference type="EMBL" id="FNKX01000002">
    <property type="protein sequence ID" value="SDR44416.1"/>
    <property type="molecule type" value="Genomic_DNA"/>
</dbReference>
<keyword evidence="4" id="KW-1185">Reference proteome</keyword>
<dbReference type="Gene3D" id="2.40.128.110">
    <property type="entry name" value="Lipid/polyisoprenoid-binding, YceI-like"/>
    <property type="match status" value="1"/>
</dbReference>
<evidence type="ECO:0000256" key="1">
    <source>
        <dbReference type="SAM" id="SignalP"/>
    </source>
</evidence>
<dbReference type="Pfam" id="PF04264">
    <property type="entry name" value="YceI"/>
    <property type="match status" value="1"/>
</dbReference>
<dbReference type="PANTHER" id="PTHR34406">
    <property type="entry name" value="PROTEIN YCEI"/>
    <property type="match status" value="1"/>
</dbReference>
<accession>A0A1H1J487</accession>
<dbReference type="AlphaFoldDB" id="A0A1H1J487"/>
<feature type="domain" description="Lipid/polyisoprenoid-binding YceI-like" evidence="2">
    <location>
        <begin position="26"/>
        <end position="191"/>
    </location>
</feature>
<evidence type="ECO:0000313" key="4">
    <source>
        <dbReference type="Proteomes" id="UP000199365"/>
    </source>
</evidence>
<reference evidence="4" key="1">
    <citation type="submission" date="2016-10" db="EMBL/GenBank/DDBJ databases">
        <authorList>
            <person name="Varghese N."/>
            <person name="Submissions S."/>
        </authorList>
    </citation>
    <scope>NUCLEOTIDE SEQUENCE [LARGE SCALE GENOMIC DNA]</scope>
    <source>
        <strain evidence="4">DUS833</strain>
    </source>
</reference>
<dbReference type="PANTHER" id="PTHR34406:SF2">
    <property type="entry name" value="PERIPLASMIC PROTEIN"/>
    <property type="match status" value="1"/>
</dbReference>
<dbReference type="InterPro" id="IPR007372">
    <property type="entry name" value="Lipid/polyisoprenoid-bd_YceI"/>
</dbReference>
<dbReference type="Proteomes" id="UP000199365">
    <property type="component" value="Unassembled WGS sequence"/>
</dbReference>
<dbReference type="RefSeq" id="WP_090806381.1">
    <property type="nucleotide sequence ID" value="NZ_FNKX01000002.1"/>
</dbReference>
<feature type="signal peptide" evidence="1">
    <location>
        <begin position="1"/>
        <end position="22"/>
    </location>
</feature>
<dbReference type="SMART" id="SM00867">
    <property type="entry name" value="YceI"/>
    <property type="match status" value="1"/>
</dbReference>
<evidence type="ECO:0000313" key="3">
    <source>
        <dbReference type="EMBL" id="SDR44416.1"/>
    </source>
</evidence>
<dbReference type="PROSITE" id="PS51257">
    <property type="entry name" value="PROKAR_LIPOPROTEIN"/>
    <property type="match status" value="1"/>
</dbReference>
<dbReference type="InterPro" id="IPR036761">
    <property type="entry name" value="TTHA0802/YceI-like_sf"/>
</dbReference>
<dbReference type="SUPFAM" id="SSF101874">
    <property type="entry name" value="YceI-like"/>
    <property type="match status" value="1"/>
</dbReference>
<keyword evidence="1" id="KW-0732">Signal</keyword>
<evidence type="ECO:0000259" key="2">
    <source>
        <dbReference type="SMART" id="SM00867"/>
    </source>
</evidence>
<organism evidence="3 4">
    <name type="scientific">Paraburkholderia tuberum</name>
    <dbReference type="NCBI Taxonomy" id="157910"/>
    <lineage>
        <taxon>Bacteria</taxon>
        <taxon>Pseudomonadati</taxon>
        <taxon>Pseudomonadota</taxon>
        <taxon>Betaproteobacteria</taxon>
        <taxon>Burkholderiales</taxon>
        <taxon>Burkholderiaceae</taxon>
        <taxon>Paraburkholderia</taxon>
    </lineage>
</organism>